<organism evidence="1 2">
    <name type="scientific">Flavobacterium johnsoniae (strain ATCC 17061 / DSM 2064 / JCM 8514 / BCRC 14874 / CCUG 350202 / NBRC 14942 / NCIMB 11054 / UW101)</name>
    <name type="common">Cytophaga johnsonae</name>
    <dbReference type="NCBI Taxonomy" id="376686"/>
    <lineage>
        <taxon>Bacteria</taxon>
        <taxon>Pseudomonadati</taxon>
        <taxon>Bacteroidota</taxon>
        <taxon>Flavobacteriia</taxon>
        <taxon>Flavobacteriales</taxon>
        <taxon>Flavobacteriaceae</taxon>
        <taxon>Flavobacterium</taxon>
    </lineage>
</organism>
<reference evidence="1 2" key="1">
    <citation type="journal article" date="2009" name="Appl. Environ. Microbiol.">
        <title>Novel features of the polysaccharide-digesting gliding bacterium Flavobacterium johnsoniae as revealed by genome sequence analysis.</title>
        <authorList>
            <person name="McBride M.J."/>
            <person name="Xie G."/>
            <person name="Martens E.C."/>
            <person name="Lapidus A."/>
            <person name="Henrissat B."/>
            <person name="Rhodes R.G."/>
            <person name="Goltsman E."/>
            <person name="Wang W."/>
            <person name="Xu J."/>
            <person name="Hunnicutt D.W."/>
            <person name="Staroscik A.M."/>
            <person name="Hoover T.R."/>
            <person name="Cheng Y.Q."/>
            <person name="Stein J.L."/>
        </authorList>
    </citation>
    <scope>NUCLEOTIDE SEQUENCE [LARGE SCALE GENOMIC DNA]</scope>
    <source>
        <strain evidence="2">ATCC 17061 / DSM 2064 / JCM 8514 / BCRC 14874 / CCUG 350202 / NBRC 14942 / NCIMB 11054 / UW101</strain>
    </source>
</reference>
<gene>
    <name evidence="1" type="ordered locus">Fjoh_3915</name>
</gene>
<accession>A5FCZ6</accession>
<dbReference type="eggNOG" id="COG0793">
    <property type="taxonomic scope" value="Bacteria"/>
</dbReference>
<dbReference type="GeneID" id="31766834"/>
<dbReference type="STRING" id="376686.Fjoh_3915"/>
<evidence type="ECO:0000313" key="2">
    <source>
        <dbReference type="Proteomes" id="UP000006694"/>
    </source>
</evidence>
<dbReference type="Gene3D" id="2.40.70.10">
    <property type="entry name" value="Acid Proteases"/>
    <property type="match status" value="1"/>
</dbReference>
<dbReference type="EMBL" id="CP000685">
    <property type="protein sequence ID" value="ABQ06925.1"/>
    <property type="molecule type" value="Genomic_DNA"/>
</dbReference>
<keyword evidence="1" id="KW-0449">Lipoprotein</keyword>
<dbReference type="HOGENOM" id="CLU_725091_0_0_10"/>
<protein>
    <submittedName>
        <fullName evidence="1">Hypothetical lipoprotein</fullName>
    </submittedName>
</protein>
<name>A5FCZ6_FLAJ1</name>
<keyword evidence="2" id="KW-1185">Reference proteome</keyword>
<dbReference type="AlphaFoldDB" id="A5FCZ6"/>
<evidence type="ECO:0000313" key="1">
    <source>
        <dbReference type="EMBL" id="ABQ06925.1"/>
    </source>
</evidence>
<dbReference type="RefSeq" id="WP_012025891.1">
    <property type="nucleotide sequence ID" value="NC_009441.1"/>
</dbReference>
<proteinExistence type="predicted"/>
<dbReference type="InterPro" id="IPR021109">
    <property type="entry name" value="Peptidase_aspartic_dom_sf"/>
</dbReference>
<dbReference type="KEGG" id="fjo:Fjoh_3915"/>
<dbReference type="Proteomes" id="UP000006694">
    <property type="component" value="Chromosome"/>
</dbReference>
<sequence length="374" mass="43033">MKISLIFILGFVTICQSQIKIPAIKASSKTCYIKEGNEEKTKWNLDPKTKPDLYVTNKSPKGKTVTFYTNQDSLTVKLKPGKKSDFVVLLNEKDSCYTRIECPALKDFSKLKPEIHDTIPFALSEYNNIIFKVTLDDKETLDLKFDSGTTDFLLTNEILKQLQLKSLNGHSFKLGNQIWREQQIFPVELSGQGTTGRFGWNLFDGKIVEIDYDKKLFIIHSKLPKRDKSYTKLDMEFTHTLFCIQGSLQIKDKAYKGRFLFDNGYQRTAMLDQQLIKEQQYPKEILPVLKKTILKNGQGEEIPVLTVKNEKLFLGNLCLNDVPVQLLATSNPAQFKTHILGSEFLKRFNTILDFQENKVYLKPNSLWNDPYTEG</sequence>
<dbReference type="OrthoDB" id="5166556at2"/>